<reference evidence="1 2" key="1">
    <citation type="journal article" date="2024" name="BMC Genomics">
        <title>De novo assembly and annotation of Popillia japonica's genome with initial clues to its potential as an invasive pest.</title>
        <authorList>
            <person name="Cucini C."/>
            <person name="Boschi S."/>
            <person name="Funari R."/>
            <person name="Cardaioli E."/>
            <person name="Iannotti N."/>
            <person name="Marturano G."/>
            <person name="Paoli F."/>
            <person name="Bruttini M."/>
            <person name="Carapelli A."/>
            <person name="Frati F."/>
            <person name="Nardi F."/>
        </authorList>
    </citation>
    <scope>NUCLEOTIDE SEQUENCE [LARGE SCALE GENOMIC DNA]</scope>
    <source>
        <strain evidence="1">DMR45628</strain>
    </source>
</reference>
<name>A0AAW1LAB6_POPJA</name>
<gene>
    <name evidence="1" type="ORF">QE152_g14421</name>
</gene>
<accession>A0AAW1LAB6</accession>
<dbReference type="EMBL" id="JASPKY010000145">
    <property type="protein sequence ID" value="KAK9730604.1"/>
    <property type="molecule type" value="Genomic_DNA"/>
</dbReference>
<protein>
    <submittedName>
        <fullName evidence="1">Uncharacterized protein</fullName>
    </submittedName>
</protein>
<evidence type="ECO:0000313" key="1">
    <source>
        <dbReference type="EMBL" id="KAK9730604.1"/>
    </source>
</evidence>
<keyword evidence="2" id="KW-1185">Reference proteome</keyword>
<sequence>MVVRPCSSLRYSSWRMVNKAASVDRVVVHFAMCSKIWKIKETTAVTESKLYRTGEANVNQPSYIIAQSKQKIKKSRVKLGKVREELKRDLNEA</sequence>
<comment type="caution">
    <text evidence="1">The sequence shown here is derived from an EMBL/GenBank/DDBJ whole genome shotgun (WGS) entry which is preliminary data.</text>
</comment>
<evidence type="ECO:0000313" key="2">
    <source>
        <dbReference type="Proteomes" id="UP001458880"/>
    </source>
</evidence>
<proteinExistence type="predicted"/>
<dbReference type="AlphaFoldDB" id="A0AAW1LAB6"/>
<dbReference type="Proteomes" id="UP001458880">
    <property type="component" value="Unassembled WGS sequence"/>
</dbReference>
<organism evidence="1 2">
    <name type="scientific">Popillia japonica</name>
    <name type="common">Japanese beetle</name>
    <dbReference type="NCBI Taxonomy" id="7064"/>
    <lineage>
        <taxon>Eukaryota</taxon>
        <taxon>Metazoa</taxon>
        <taxon>Ecdysozoa</taxon>
        <taxon>Arthropoda</taxon>
        <taxon>Hexapoda</taxon>
        <taxon>Insecta</taxon>
        <taxon>Pterygota</taxon>
        <taxon>Neoptera</taxon>
        <taxon>Endopterygota</taxon>
        <taxon>Coleoptera</taxon>
        <taxon>Polyphaga</taxon>
        <taxon>Scarabaeiformia</taxon>
        <taxon>Scarabaeidae</taxon>
        <taxon>Rutelinae</taxon>
        <taxon>Popillia</taxon>
    </lineage>
</organism>